<dbReference type="Pfam" id="PF20209">
    <property type="entry name" value="DUF6570"/>
    <property type="match status" value="1"/>
</dbReference>
<evidence type="ECO:0000313" key="4">
    <source>
        <dbReference type="EMBL" id="CAF1316262.1"/>
    </source>
</evidence>
<dbReference type="Pfam" id="PF14214">
    <property type="entry name" value="Helitron_like_N"/>
    <property type="match status" value="1"/>
</dbReference>
<evidence type="ECO:0000259" key="1">
    <source>
        <dbReference type="Pfam" id="PF14214"/>
    </source>
</evidence>
<dbReference type="EMBL" id="CAJNOL010004193">
    <property type="protein sequence ID" value="CAF1583108.1"/>
    <property type="molecule type" value="Genomic_DNA"/>
</dbReference>
<dbReference type="InterPro" id="IPR046700">
    <property type="entry name" value="DUF6570"/>
</dbReference>
<evidence type="ECO:0000313" key="5">
    <source>
        <dbReference type="EMBL" id="CAF1583108.1"/>
    </source>
</evidence>
<feature type="domain" description="Helitron helicase-like" evidence="1">
    <location>
        <begin position="328"/>
        <end position="487"/>
    </location>
</feature>
<evidence type="ECO:0000313" key="6">
    <source>
        <dbReference type="Proteomes" id="UP000663864"/>
    </source>
</evidence>
<keyword evidence="7" id="KW-1185">Reference proteome</keyword>
<proteinExistence type="predicted"/>
<protein>
    <recommendedName>
        <fullName evidence="8">Helitron helicase-like domain-containing protein</fullName>
    </recommendedName>
</protein>
<accession>A0A814XMZ1</accession>
<dbReference type="Proteomes" id="UP000663864">
    <property type="component" value="Unassembled WGS sequence"/>
</dbReference>
<organism evidence="3 6">
    <name type="scientific">Rotaria sordida</name>
    <dbReference type="NCBI Taxonomy" id="392033"/>
    <lineage>
        <taxon>Eukaryota</taxon>
        <taxon>Metazoa</taxon>
        <taxon>Spiralia</taxon>
        <taxon>Gnathifera</taxon>
        <taxon>Rotifera</taxon>
        <taxon>Eurotatoria</taxon>
        <taxon>Bdelloidea</taxon>
        <taxon>Philodinida</taxon>
        <taxon>Philodinidae</taxon>
        <taxon>Rotaria</taxon>
    </lineage>
</organism>
<evidence type="ECO:0000313" key="7">
    <source>
        <dbReference type="Proteomes" id="UP000663870"/>
    </source>
</evidence>
<dbReference type="InterPro" id="IPR025476">
    <property type="entry name" value="Helitron_helicase-like"/>
</dbReference>
<feature type="domain" description="DUF6570" evidence="2">
    <location>
        <begin position="87"/>
        <end position="202"/>
    </location>
</feature>
<comment type="caution">
    <text evidence="3">The sequence shown here is derived from an EMBL/GenBank/DDBJ whole genome shotgun (WGS) entry which is preliminary data.</text>
</comment>
<evidence type="ECO:0000313" key="3">
    <source>
        <dbReference type="EMBL" id="CAF1217934.1"/>
    </source>
</evidence>
<evidence type="ECO:0000259" key="2">
    <source>
        <dbReference type="Pfam" id="PF20209"/>
    </source>
</evidence>
<dbReference type="EMBL" id="CAJNOT010001562">
    <property type="protein sequence ID" value="CAF1217934.1"/>
    <property type="molecule type" value="Genomic_DNA"/>
</dbReference>
<sequence length="531" mass="61642">MGKIPNEKMKSNAKPSSSWAVIKLSKSYLSTILQRWVSCTCCMALHPESRFTIASNIDELYHDVVEGELLCRKCHEFSPSNDYSHCPFAYYKNRLVVPLIPDDLILGFMEQRAIALTHIYMSIILIRGHQAAMKGQAVHFHIDTNVIVGDLLPFPRCYEFLAVVQEKPLKNHEIHTTVAYSFSPIQVLKALTYLKQYNHLYAAKKFMTINEIEEMFKCRNEIITPIRIIDSYAYNNSTTTTPILNSSDDFSGPKRKISCAENPIWQIEPYLEESTYPWLYTHGKGGEADPERPIALSIRDYYKQRLKSVDNRWQKDPTWIFRSLNLLQREELRKSVNYHAKKKYEDGKICYLIYPDVGAVLRGTSAFWLKAKRHLRSMYATLGKPFIFFSINLQDDVEFLINIDSNKFGSINNPKWEAIDTLSDDEYIMLVNENAGLVARMCKRRMNAFEEYINDKKHPFLIDYVVSHYFLKTEFQRDGLPHLHALLWIENPPSTDTNEGRQEILDFVDKVVLNLLICKKVEIVLPHTVLS</sequence>
<evidence type="ECO:0008006" key="8">
    <source>
        <dbReference type="Google" id="ProtNLM"/>
    </source>
</evidence>
<dbReference type="Proteomes" id="UP000663854">
    <property type="component" value="Unassembled WGS sequence"/>
</dbReference>
<dbReference type="Proteomes" id="UP000663870">
    <property type="component" value="Unassembled WGS sequence"/>
</dbReference>
<dbReference type="EMBL" id="CAJNOH010002917">
    <property type="protein sequence ID" value="CAF1316262.1"/>
    <property type="molecule type" value="Genomic_DNA"/>
</dbReference>
<dbReference type="AlphaFoldDB" id="A0A814XMZ1"/>
<gene>
    <name evidence="5" type="ORF">JXQ802_LOCUS46439</name>
    <name evidence="4" type="ORF">PYM288_LOCUS30675</name>
    <name evidence="3" type="ORF">ZHD862_LOCUS23717</name>
</gene>
<name>A0A814XMZ1_9BILA</name>
<reference evidence="3" key="1">
    <citation type="submission" date="2021-02" db="EMBL/GenBank/DDBJ databases">
        <authorList>
            <person name="Nowell W R."/>
        </authorList>
    </citation>
    <scope>NUCLEOTIDE SEQUENCE</scope>
</reference>